<name>A0ABY2RNS7_9NOCA</name>
<feature type="transmembrane region" description="Helical" evidence="6">
    <location>
        <begin position="64"/>
        <end position="82"/>
    </location>
</feature>
<evidence type="ECO:0000256" key="3">
    <source>
        <dbReference type="ARBA" id="ARBA00022692"/>
    </source>
</evidence>
<feature type="transmembrane region" description="Helical" evidence="6">
    <location>
        <begin position="94"/>
        <end position="113"/>
    </location>
</feature>
<feature type="transmembrane region" description="Helical" evidence="6">
    <location>
        <begin position="27"/>
        <end position="52"/>
    </location>
</feature>
<dbReference type="PROSITE" id="PS50850">
    <property type="entry name" value="MFS"/>
    <property type="match status" value="1"/>
</dbReference>
<feature type="transmembrane region" description="Helical" evidence="6">
    <location>
        <begin position="354"/>
        <end position="373"/>
    </location>
</feature>
<feature type="transmembrane region" description="Helical" evidence="6">
    <location>
        <begin position="461"/>
        <end position="482"/>
    </location>
</feature>
<organism evidence="8 9">
    <name type="scientific">Rhodococcus oryzae</name>
    <dbReference type="NCBI Taxonomy" id="2571143"/>
    <lineage>
        <taxon>Bacteria</taxon>
        <taxon>Bacillati</taxon>
        <taxon>Actinomycetota</taxon>
        <taxon>Actinomycetes</taxon>
        <taxon>Mycobacteriales</taxon>
        <taxon>Nocardiaceae</taxon>
        <taxon>Rhodococcus</taxon>
    </lineage>
</organism>
<evidence type="ECO:0000256" key="1">
    <source>
        <dbReference type="ARBA" id="ARBA00004651"/>
    </source>
</evidence>
<feature type="transmembrane region" description="Helical" evidence="6">
    <location>
        <begin position="119"/>
        <end position="139"/>
    </location>
</feature>
<dbReference type="Pfam" id="PF07690">
    <property type="entry name" value="MFS_1"/>
    <property type="match status" value="1"/>
</dbReference>
<keyword evidence="3 6" id="KW-0812">Transmembrane</keyword>
<protein>
    <submittedName>
        <fullName evidence="8">MFS transporter</fullName>
    </submittedName>
</protein>
<comment type="subcellular location">
    <subcellularLocation>
        <location evidence="1">Cell membrane</location>
        <topology evidence="1">Multi-pass membrane protein</topology>
    </subcellularLocation>
</comment>
<dbReference type="SUPFAM" id="SSF103473">
    <property type="entry name" value="MFS general substrate transporter"/>
    <property type="match status" value="2"/>
</dbReference>
<feature type="transmembrane region" description="Helical" evidence="6">
    <location>
        <begin position="280"/>
        <end position="305"/>
    </location>
</feature>
<feature type="transmembrane region" description="Helical" evidence="6">
    <location>
        <begin position="325"/>
        <end position="347"/>
    </location>
</feature>
<feature type="domain" description="Major facilitator superfamily (MFS) profile" evidence="7">
    <location>
        <begin position="28"/>
        <end position="487"/>
    </location>
</feature>
<dbReference type="EMBL" id="SUMD01000002">
    <property type="protein sequence ID" value="TJZ80118.1"/>
    <property type="molecule type" value="Genomic_DNA"/>
</dbReference>
<feature type="transmembrane region" description="Helical" evidence="6">
    <location>
        <begin position="181"/>
        <end position="200"/>
    </location>
</feature>
<feature type="transmembrane region" description="Helical" evidence="6">
    <location>
        <begin position="245"/>
        <end position="265"/>
    </location>
</feature>
<evidence type="ECO:0000313" key="8">
    <source>
        <dbReference type="EMBL" id="TJZ80118.1"/>
    </source>
</evidence>
<evidence type="ECO:0000259" key="7">
    <source>
        <dbReference type="PROSITE" id="PS50850"/>
    </source>
</evidence>
<dbReference type="RefSeq" id="WP_136907471.1">
    <property type="nucleotide sequence ID" value="NZ_SUMD01000002.1"/>
</dbReference>
<keyword evidence="5 6" id="KW-0472">Membrane</keyword>
<dbReference type="Gene3D" id="1.20.1250.20">
    <property type="entry name" value="MFS general substrate transporter like domains"/>
    <property type="match status" value="2"/>
</dbReference>
<keyword evidence="4 6" id="KW-1133">Transmembrane helix</keyword>
<dbReference type="InterPro" id="IPR036259">
    <property type="entry name" value="MFS_trans_sf"/>
</dbReference>
<gene>
    <name evidence="8" type="ORF">FCG67_04330</name>
</gene>
<keyword evidence="2" id="KW-0813">Transport</keyword>
<dbReference type="PANTHER" id="PTHR23501">
    <property type="entry name" value="MAJOR FACILITATOR SUPERFAMILY"/>
    <property type="match status" value="1"/>
</dbReference>
<proteinExistence type="predicted"/>
<evidence type="ECO:0000256" key="4">
    <source>
        <dbReference type="ARBA" id="ARBA00022989"/>
    </source>
</evidence>
<feature type="transmembrane region" description="Helical" evidence="6">
    <location>
        <begin position="148"/>
        <end position="169"/>
    </location>
</feature>
<reference evidence="8 9" key="1">
    <citation type="submission" date="2019-04" db="EMBL/GenBank/DDBJ databases">
        <title>Rhodococcus oryzae sp. nov., a novel actinomycete isolated from rhizosphere soil of rice (Oryza sativa L.).</title>
        <authorList>
            <person name="Li C."/>
        </authorList>
    </citation>
    <scope>NUCLEOTIDE SEQUENCE [LARGE SCALE GENOMIC DNA]</scope>
    <source>
        <strain evidence="8 9">NEAU-CX67</strain>
    </source>
</reference>
<sequence>MVAPAQPGGSVPPQVQDALPQRWTPRLIFSLASIVLVLEMLAISYMMISMAIPAISGHYQTTQGAWLLTSFLLVGAMTAPLIGKLADMYGKRKMLLACIAVAALGSFISAIAGSFAVLIAGRALSGLLVPCLFLSYSLIRDVFPAKTIALAVSIATSGMGLIAIPAPFITGWLIDNHGFRSIFWFFVIGLVILGGMIFVSTDESTVRLRSRLDFLGALLLGGGIAGILIGISFGPTWGWKSGSTLAYLFGGIALVVAWLVTAGIVKEPLIDLKVLRRRPVILTAIAAGFIYGVSGLYTMLLPMMAMTPEIMGLGYGFGVDAEGFALFQAPIGAMTVIGGLIVGVLVGRHVKPRPLLAIGMVSAAIGCTLTAYSHDTKGMLIVFAGLVGLGMGMGYAAIPNLLIEAVPPQLQASTASIVGVFQSVFPAALPVIAFTVMNNSHIAPIPLEMTGGMAFYTDKGFQIAFLIAAAAAVAGLVAGLLLPRRIEQVAVPTSAAAGEPAMATVD</sequence>
<dbReference type="InterPro" id="IPR011701">
    <property type="entry name" value="MFS"/>
</dbReference>
<dbReference type="PANTHER" id="PTHR23501:SF197">
    <property type="entry name" value="COMD"/>
    <property type="match status" value="1"/>
</dbReference>
<feature type="transmembrane region" description="Helical" evidence="6">
    <location>
        <begin position="212"/>
        <end position="233"/>
    </location>
</feature>
<accession>A0ABY2RNS7</accession>
<comment type="caution">
    <text evidence="8">The sequence shown here is derived from an EMBL/GenBank/DDBJ whole genome shotgun (WGS) entry which is preliminary data.</text>
</comment>
<feature type="transmembrane region" description="Helical" evidence="6">
    <location>
        <begin position="415"/>
        <end position="437"/>
    </location>
</feature>
<evidence type="ECO:0000256" key="5">
    <source>
        <dbReference type="ARBA" id="ARBA00023136"/>
    </source>
</evidence>
<keyword evidence="9" id="KW-1185">Reference proteome</keyword>
<feature type="transmembrane region" description="Helical" evidence="6">
    <location>
        <begin position="379"/>
        <end position="403"/>
    </location>
</feature>
<evidence type="ECO:0000256" key="2">
    <source>
        <dbReference type="ARBA" id="ARBA00022448"/>
    </source>
</evidence>
<evidence type="ECO:0000256" key="6">
    <source>
        <dbReference type="SAM" id="Phobius"/>
    </source>
</evidence>
<dbReference type="Proteomes" id="UP000305109">
    <property type="component" value="Unassembled WGS sequence"/>
</dbReference>
<dbReference type="InterPro" id="IPR020846">
    <property type="entry name" value="MFS_dom"/>
</dbReference>
<evidence type="ECO:0000313" key="9">
    <source>
        <dbReference type="Proteomes" id="UP000305109"/>
    </source>
</evidence>